<evidence type="ECO:0000313" key="12">
    <source>
        <dbReference type="Proteomes" id="UP000326924"/>
    </source>
</evidence>
<feature type="compositionally biased region" description="Polar residues" evidence="9">
    <location>
        <begin position="260"/>
        <end position="274"/>
    </location>
</feature>
<dbReference type="Pfam" id="PF04193">
    <property type="entry name" value="PQ-loop"/>
    <property type="match status" value="2"/>
</dbReference>
<dbReference type="AlphaFoldDB" id="A0A5J5EUA0"/>
<dbReference type="InterPro" id="IPR006603">
    <property type="entry name" value="PQ-loop_rpt"/>
</dbReference>
<evidence type="ECO:0000256" key="10">
    <source>
        <dbReference type="SAM" id="Phobius"/>
    </source>
</evidence>
<feature type="transmembrane region" description="Helical" evidence="10">
    <location>
        <begin position="120"/>
        <end position="141"/>
    </location>
</feature>
<keyword evidence="12" id="KW-1185">Reference proteome</keyword>
<evidence type="ECO:0000256" key="3">
    <source>
        <dbReference type="ARBA" id="ARBA00022692"/>
    </source>
</evidence>
<comment type="subcellular location">
    <subcellularLocation>
        <location evidence="1 8">Membrane</location>
        <topology evidence="1 8">Multi-pass membrane protein</topology>
    </subcellularLocation>
</comment>
<evidence type="ECO:0000256" key="9">
    <source>
        <dbReference type="SAM" id="MobiDB-lite"/>
    </source>
</evidence>
<feature type="compositionally biased region" description="Basic residues" evidence="9">
    <location>
        <begin position="284"/>
        <end position="295"/>
    </location>
</feature>
<dbReference type="FunFam" id="1.20.1280.290:FF:000006">
    <property type="entry name" value="mannose-P-dolichol utilization defect 1 protein"/>
    <property type="match status" value="1"/>
</dbReference>
<keyword evidence="4" id="KW-0677">Repeat</keyword>
<reference evidence="11 12" key="1">
    <citation type="submission" date="2019-09" db="EMBL/GenBank/DDBJ databases">
        <title>Draft genome of the ectomycorrhizal ascomycete Sphaerosporella brunnea.</title>
        <authorList>
            <consortium name="DOE Joint Genome Institute"/>
            <person name="Benucci G.M."/>
            <person name="Marozzi G."/>
            <person name="Antonielli L."/>
            <person name="Sanchez S."/>
            <person name="Marco P."/>
            <person name="Wang X."/>
            <person name="Falini L.B."/>
            <person name="Barry K."/>
            <person name="Haridas S."/>
            <person name="Lipzen A."/>
            <person name="Labutti K."/>
            <person name="Grigoriev I.V."/>
            <person name="Murat C."/>
            <person name="Martin F."/>
            <person name="Albertini E."/>
            <person name="Donnini D."/>
            <person name="Bonito G."/>
        </authorList>
    </citation>
    <scope>NUCLEOTIDE SEQUENCE [LARGE SCALE GENOMIC DNA]</scope>
    <source>
        <strain evidence="11 12">Sb_GMNB300</strain>
    </source>
</reference>
<comment type="caution">
    <text evidence="11">The sequence shown here is derived from an EMBL/GenBank/DDBJ whole genome shotgun (WGS) entry which is preliminary data.</text>
</comment>
<feature type="region of interest" description="Disordered" evidence="9">
    <location>
        <begin position="260"/>
        <end position="295"/>
    </location>
</feature>
<accession>A0A5J5EUA0</accession>
<feature type="transmembrane region" description="Helical" evidence="10">
    <location>
        <begin position="207"/>
        <end position="227"/>
    </location>
</feature>
<evidence type="ECO:0000256" key="1">
    <source>
        <dbReference type="ARBA" id="ARBA00004141"/>
    </source>
</evidence>
<dbReference type="EMBL" id="VXIS01000116">
    <property type="protein sequence ID" value="KAA8903592.1"/>
    <property type="molecule type" value="Genomic_DNA"/>
</dbReference>
<name>A0A5J5EUA0_9PEZI</name>
<sequence>MDTALAQLEPLVALVRPHLLPIISALPQPLHTFGLSQLGPECYQKIVGELDLSDAHCTKLAISKAIGVGIVALSTVVKVPQLLKLVRSRSAQGISFASYLLETSAYIITLAYNVRSGNPFSTYGEIAILALQNVVISLLVLHYKGKDTMAAAYAAGLATAVYALFNESVLPKEVLVLVQAATIPLGLASKIPQIWTIAKEKSTGQLSAFAVFNYLFGSLARIFTTLAEVDDPIILIGFLGGFALNVVLAAQMLYYWNSSSDSNQAAKPQKQQLSAPAPATSGRKSPKPKSARRKA</sequence>
<evidence type="ECO:0000256" key="7">
    <source>
        <dbReference type="ARBA" id="ARBA00038475"/>
    </source>
</evidence>
<evidence type="ECO:0000256" key="5">
    <source>
        <dbReference type="ARBA" id="ARBA00022989"/>
    </source>
</evidence>
<evidence type="ECO:0000256" key="6">
    <source>
        <dbReference type="ARBA" id="ARBA00023136"/>
    </source>
</evidence>
<dbReference type="InterPro" id="IPR016817">
    <property type="entry name" value="MannP-dilichol_defect-1"/>
</dbReference>
<dbReference type="Proteomes" id="UP000326924">
    <property type="component" value="Unassembled WGS sequence"/>
</dbReference>
<protein>
    <recommendedName>
        <fullName evidence="8">Mannose-P-dolichol utilization defect 1 protein homolog</fullName>
    </recommendedName>
</protein>
<keyword evidence="3 8" id="KW-0812">Transmembrane</keyword>
<dbReference type="InParanoid" id="A0A5J5EUA0"/>
<evidence type="ECO:0000256" key="4">
    <source>
        <dbReference type="ARBA" id="ARBA00022737"/>
    </source>
</evidence>
<dbReference type="PIRSF" id="PIRSF023381">
    <property type="entry name" value="MannP-dilichol_defect-1p"/>
    <property type="match status" value="1"/>
</dbReference>
<evidence type="ECO:0000256" key="8">
    <source>
        <dbReference type="PIRNR" id="PIRNR023381"/>
    </source>
</evidence>
<evidence type="ECO:0000313" key="11">
    <source>
        <dbReference type="EMBL" id="KAA8903592.1"/>
    </source>
</evidence>
<feature type="transmembrane region" description="Helical" evidence="10">
    <location>
        <begin position="94"/>
        <end position="114"/>
    </location>
</feature>
<evidence type="ECO:0000256" key="2">
    <source>
        <dbReference type="ARBA" id="ARBA00022448"/>
    </source>
</evidence>
<feature type="transmembrane region" description="Helical" evidence="10">
    <location>
        <begin position="233"/>
        <end position="256"/>
    </location>
</feature>
<dbReference type="SMART" id="SM00679">
    <property type="entry name" value="CTNS"/>
    <property type="match status" value="2"/>
</dbReference>
<feature type="transmembrane region" description="Helical" evidence="10">
    <location>
        <begin position="177"/>
        <end position="195"/>
    </location>
</feature>
<comment type="similarity">
    <text evidence="7 8">Belongs to the MPDU1 (TC 2.A.43.3) family.</text>
</comment>
<proteinExistence type="inferred from homology"/>
<dbReference type="OrthoDB" id="271506at2759"/>
<keyword evidence="2" id="KW-0813">Transport</keyword>
<dbReference type="PANTHER" id="PTHR12226">
    <property type="entry name" value="MANNOSE-P-DOLICHOL UTILIZATION DEFECT 1 LEC35 -RELATED"/>
    <property type="match status" value="1"/>
</dbReference>
<keyword evidence="5 8" id="KW-1133">Transmembrane helix</keyword>
<keyword evidence="6 8" id="KW-0472">Membrane</keyword>
<dbReference type="GO" id="GO:0016020">
    <property type="term" value="C:membrane"/>
    <property type="evidence" value="ECO:0007669"/>
    <property type="project" value="UniProtKB-SubCell"/>
</dbReference>
<dbReference type="Gene3D" id="1.20.1280.290">
    <property type="match status" value="2"/>
</dbReference>
<organism evidence="11 12">
    <name type="scientific">Sphaerosporella brunnea</name>
    <dbReference type="NCBI Taxonomy" id="1250544"/>
    <lineage>
        <taxon>Eukaryota</taxon>
        <taxon>Fungi</taxon>
        <taxon>Dikarya</taxon>
        <taxon>Ascomycota</taxon>
        <taxon>Pezizomycotina</taxon>
        <taxon>Pezizomycetes</taxon>
        <taxon>Pezizales</taxon>
        <taxon>Pyronemataceae</taxon>
        <taxon>Sphaerosporella</taxon>
    </lineage>
</organism>
<gene>
    <name evidence="11" type="ORF">FN846DRAFT_53936</name>
</gene>
<dbReference type="PANTHER" id="PTHR12226:SF2">
    <property type="entry name" value="MANNOSE-P-DOLICHOL UTILIZATION DEFECT 1 PROTEIN"/>
    <property type="match status" value="1"/>
</dbReference>
<feature type="transmembrane region" description="Helical" evidence="10">
    <location>
        <begin position="148"/>
        <end position="165"/>
    </location>
</feature>